<dbReference type="Proteomes" id="UP001600888">
    <property type="component" value="Unassembled WGS sequence"/>
</dbReference>
<keyword evidence="1" id="KW-0175">Coiled coil</keyword>
<dbReference type="EMBL" id="JBAWTH010000122">
    <property type="protein sequence ID" value="KAL2276080.1"/>
    <property type="molecule type" value="Genomic_DNA"/>
</dbReference>
<evidence type="ECO:0000256" key="1">
    <source>
        <dbReference type="SAM" id="Coils"/>
    </source>
</evidence>
<proteinExistence type="predicted"/>
<reference evidence="2 3" key="1">
    <citation type="submission" date="2024-03" db="EMBL/GenBank/DDBJ databases">
        <title>A high-quality draft genome sequence of Diaporthe vaccinii, a causative agent of upright dieback and viscid rot disease in cranberry plants.</title>
        <authorList>
            <person name="Sarrasin M."/>
            <person name="Lang B.F."/>
            <person name="Burger G."/>
        </authorList>
    </citation>
    <scope>NUCLEOTIDE SEQUENCE [LARGE SCALE GENOMIC DNA]</scope>
    <source>
        <strain evidence="2 3">IS7</strain>
    </source>
</reference>
<accession>A0ABR4E0X7</accession>
<name>A0ABR4E0X7_9PEZI</name>
<gene>
    <name evidence="2" type="ORF">FJTKL_01366</name>
</gene>
<comment type="caution">
    <text evidence="2">The sequence shown here is derived from an EMBL/GenBank/DDBJ whole genome shotgun (WGS) entry which is preliminary data.</text>
</comment>
<feature type="coiled-coil region" evidence="1">
    <location>
        <begin position="5"/>
        <end position="70"/>
    </location>
</feature>
<evidence type="ECO:0000313" key="3">
    <source>
        <dbReference type="Proteomes" id="UP001600888"/>
    </source>
</evidence>
<keyword evidence="3" id="KW-1185">Reference proteome</keyword>
<organism evidence="2 3">
    <name type="scientific">Diaporthe vaccinii</name>
    <dbReference type="NCBI Taxonomy" id="105482"/>
    <lineage>
        <taxon>Eukaryota</taxon>
        <taxon>Fungi</taxon>
        <taxon>Dikarya</taxon>
        <taxon>Ascomycota</taxon>
        <taxon>Pezizomycotina</taxon>
        <taxon>Sordariomycetes</taxon>
        <taxon>Sordariomycetidae</taxon>
        <taxon>Diaporthales</taxon>
        <taxon>Diaporthaceae</taxon>
        <taxon>Diaporthe</taxon>
        <taxon>Diaporthe eres species complex</taxon>
    </lineage>
</organism>
<sequence>MSSHFAKLKEDLAAKQLELQEEQAAVESIEKLTRELEAQKKALMEKLTALDDRQEEVRTMQKRLDALAAVEPAMSAAMHTKSTTEDVVKHAVENAIRSDHMTAGEIVRLILNTASHINGYPRCHNLQYIFRDLIVDGESVDAAIVGAIRSSNIYDVLQHTLGTAFVNGESSMNLESFFKKEMEDYVLREQHES</sequence>
<evidence type="ECO:0000313" key="2">
    <source>
        <dbReference type="EMBL" id="KAL2276080.1"/>
    </source>
</evidence>
<protein>
    <submittedName>
        <fullName evidence="2">Uncharacterized protein</fullName>
    </submittedName>
</protein>